<gene>
    <name evidence="3" type="ORF">HNR48_002825</name>
</gene>
<evidence type="ECO:0000313" key="4">
    <source>
        <dbReference type="Proteomes" id="UP000528457"/>
    </source>
</evidence>
<dbReference type="PANTHER" id="PTHR43053">
    <property type="entry name" value="GLYCOSIDASE FAMILY 31"/>
    <property type="match status" value="1"/>
</dbReference>
<dbReference type="AlphaFoldDB" id="A0A7X0MWT8"/>
<dbReference type="InterPro" id="IPR013785">
    <property type="entry name" value="Aldolase_TIM"/>
</dbReference>
<dbReference type="SUPFAM" id="SSF51445">
    <property type="entry name" value="(Trans)glycosidases"/>
    <property type="match status" value="1"/>
</dbReference>
<evidence type="ECO:0000256" key="2">
    <source>
        <dbReference type="ARBA" id="ARBA00023295"/>
    </source>
</evidence>
<keyword evidence="1 3" id="KW-0378">Hydrolase</keyword>
<sequence length="601" mass="68803">MIYSLSHGDLTADLMVGESMQELDVEFSKRQDGDLVYLDIELNSTVVQKFQEIQLQLKLPFVDMHSCWTPGIVGNPISIRNKGICEWRYGFESKVSKLAPVACLYSIDNHNRLAVALSDATESVVFHVGAYEEERVALVLLKFFSEEQPPRQHYRVSLRLDMRPQAYYRAIQDMASWYEEGRYPHMPVPESASLPVYSTWYAFHKNLQQEEVLRQCAAAKELGCDLLILDDGWQAGDSDRDYKYCGDWQVDQERFANMRNLVDQLHNTIDMKAMLWMSVPFVGRCSQIWSDFKEQILFYSEKNDAGVFDPRYPSVRQHIANTCQRLLAEYDFDGLKLDFIDEFDMARAEGKALQPDPLRDTESLQQAVEMLLAEIRFSLEALKEDVLIEFRQSYVGPAVRHYGNILRVHDCPNDAIMNRMSIVDLRLFSGDTAVHSDMIIWSPQDSVESVSLHFINTLFAVPQISPNVDQLSQQHKQVVKHWLSFWQRHKALLLQGELTAINPEMQYPIISSRLGDEMLSAVFAEIPVKVFDAGEKFLYLVNGSMKPRVIVETAQARSVRVQSFDCKGQFQSEQDLLLEAGLNEVSLAISGYATMSILNKA</sequence>
<dbReference type="RefSeq" id="WP_208020176.1">
    <property type="nucleotide sequence ID" value="NZ_JAAONY010000002.1"/>
</dbReference>
<comment type="caution">
    <text evidence="3">The sequence shown here is derived from an EMBL/GenBank/DDBJ whole genome shotgun (WGS) entry which is preliminary data.</text>
</comment>
<name>A0A7X0MWT8_9GAMM</name>
<protein>
    <submittedName>
        <fullName evidence="3">Alpha-galactosidase</fullName>
        <ecNumber evidence="3">3.2.1.22</ecNumber>
    </submittedName>
</protein>
<dbReference type="PANTHER" id="PTHR43053:SF3">
    <property type="entry name" value="ALPHA-GALACTOSIDASE C-RELATED"/>
    <property type="match status" value="1"/>
</dbReference>
<accession>A0A7X0MWT8</accession>
<evidence type="ECO:0000256" key="1">
    <source>
        <dbReference type="ARBA" id="ARBA00022801"/>
    </source>
</evidence>
<dbReference type="Gene3D" id="3.20.20.70">
    <property type="entry name" value="Aldolase class I"/>
    <property type="match status" value="1"/>
</dbReference>
<dbReference type="Proteomes" id="UP000528457">
    <property type="component" value="Unassembled WGS sequence"/>
</dbReference>
<proteinExistence type="predicted"/>
<dbReference type="InterPro" id="IPR002252">
    <property type="entry name" value="Glyco_hydro_36"/>
</dbReference>
<dbReference type="GO" id="GO:0004557">
    <property type="term" value="F:alpha-galactosidase activity"/>
    <property type="evidence" value="ECO:0007669"/>
    <property type="project" value="UniProtKB-EC"/>
</dbReference>
<dbReference type="CDD" id="cd14791">
    <property type="entry name" value="GH36"/>
    <property type="match status" value="1"/>
</dbReference>
<dbReference type="GO" id="GO:0016052">
    <property type="term" value="P:carbohydrate catabolic process"/>
    <property type="evidence" value="ECO:0007669"/>
    <property type="project" value="InterPro"/>
</dbReference>
<dbReference type="InterPro" id="IPR050985">
    <property type="entry name" value="Alpha-glycosidase_related"/>
</dbReference>
<organism evidence="3 4">
    <name type="scientific">Pseudoteredinibacter isoporae</name>
    <dbReference type="NCBI Taxonomy" id="570281"/>
    <lineage>
        <taxon>Bacteria</taxon>
        <taxon>Pseudomonadati</taxon>
        <taxon>Pseudomonadota</taxon>
        <taxon>Gammaproteobacteria</taxon>
        <taxon>Cellvibrionales</taxon>
        <taxon>Cellvibrionaceae</taxon>
        <taxon>Pseudoteredinibacter</taxon>
    </lineage>
</organism>
<dbReference type="Pfam" id="PF02065">
    <property type="entry name" value="Melibiase"/>
    <property type="match status" value="1"/>
</dbReference>
<keyword evidence="2 3" id="KW-0326">Glycosidase</keyword>
<dbReference type="InterPro" id="IPR017853">
    <property type="entry name" value="GH"/>
</dbReference>
<dbReference type="InParanoid" id="A0A7X0MWT8"/>
<dbReference type="EMBL" id="JACHHT010000002">
    <property type="protein sequence ID" value="MBB6522540.1"/>
    <property type="molecule type" value="Genomic_DNA"/>
</dbReference>
<dbReference type="EC" id="3.2.1.22" evidence="3"/>
<evidence type="ECO:0000313" key="3">
    <source>
        <dbReference type="EMBL" id="MBB6522540.1"/>
    </source>
</evidence>
<reference evidence="3 4" key="1">
    <citation type="submission" date="2020-08" db="EMBL/GenBank/DDBJ databases">
        <title>Genomic Encyclopedia of Type Strains, Phase IV (KMG-IV): sequencing the most valuable type-strain genomes for metagenomic binning, comparative biology and taxonomic classification.</title>
        <authorList>
            <person name="Goeker M."/>
        </authorList>
    </citation>
    <scope>NUCLEOTIDE SEQUENCE [LARGE SCALE GENOMIC DNA]</scope>
    <source>
        <strain evidence="3 4">DSM 22368</strain>
    </source>
</reference>
<keyword evidence="4" id="KW-1185">Reference proteome</keyword>